<dbReference type="PANTHER" id="PTHR33481">
    <property type="entry name" value="REVERSE TRANSCRIPTASE"/>
    <property type="match status" value="1"/>
</dbReference>
<evidence type="ECO:0000256" key="2">
    <source>
        <dbReference type="ARBA" id="ARBA00023128"/>
    </source>
</evidence>
<feature type="region of interest" description="Disordered" evidence="3">
    <location>
        <begin position="69"/>
        <end position="122"/>
    </location>
</feature>
<sequence>MKRNKASQRANEEWFTGQIARQTGGQVKAIKWQIEAEKYKDATLRVAIDLPEGKTLHSLHCVQNCGTRSRRGTLQKGRPGEEVRDRTRDPERADEESLNRPPQPTHATDSQKRDEYAKQRKAMRQEIIKAKRALMSKIIAGLKEPKDVFRAVKWANDKVDRCIPLLQRPDKTKTTCTAESVALLLETHTKEHTENERFFHEPNPEASEWPPLTREEVKDSLWKPANTAPGADRITNEVWKRAWELLGNMITKLYNLCLENGNHPSIFKKADLVAIPEPGRPRDEPRSYRLISLLPTLGKGMERAVARRLAEEAVQKRIIPWNYACAVLKRAVTDLLIELRGRIEDAQHWKKVTSTLTFDIKGAYDAVEPARMERQLSESRWPTKLCR</sequence>
<evidence type="ECO:0000256" key="3">
    <source>
        <dbReference type="SAM" id="MobiDB-lite"/>
    </source>
</evidence>
<dbReference type="InterPro" id="IPR043502">
    <property type="entry name" value="DNA/RNA_pol_sf"/>
</dbReference>
<dbReference type="PANTHER" id="PTHR33481:SF1">
    <property type="entry name" value="ENDONUCLEASE_EXONUCLEASE_PHOSPHATASE DOMAIN-CONTAINING PROTEIN-RELATED"/>
    <property type="match status" value="1"/>
</dbReference>
<feature type="domain" description="Reverse transcriptase" evidence="4">
    <location>
        <begin position="256"/>
        <end position="387"/>
    </location>
</feature>
<keyword evidence="5" id="KW-0808">Transferase</keyword>
<proteinExistence type="predicted"/>
<protein>
    <submittedName>
        <fullName evidence="5">RNA-directed DNA polymerase from mobile element jockey</fullName>
    </submittedName>
</protein>
<gene>
    <name evidence="5" type="ORF">HOO65_050289</name>
</gene>
<keyword evidence="2" id="KW-0496">Mitochondrion</keyword>
<evidence type="ECO:0000313" key="6">
    <source>
        <dbReference type="Proteomes" id="UP001610728"/>
    </source>
</evidence>
<dbReference type="GO" id="GO:0003964">
    <property type="term" value="F:RNA-directed DNA polymerase activity"/>
    <property type="evidence" value="ECO:0007669"/>
    <property type="project" value="UniProtKB-KW"/>
</dbReference>
<comment type="caution">
    <text evidence="5">The sequence shown here is derived from an EMBL/GenBank/DDBJ whole genome shotgun (WGS) entry which is preliminary data.</text>
</comment>
<name>A0ABR4MFW8_9PEZI</name>
<dbReference type="Proteomes" id="UP001610728">
    <property type="component" value="Unassembled WGS sequence"/>
</dbReference>
<feature type="compositionally biased region" description="Basic and acidic residues" evidence="3">
    <location>
        <begin position="78"/>
        <end position="98"/>
    </location>
</feature>
<evidence type="ECO:0000313" key="5">
    <source>
        <dbReference type="EMBL" id="KAL2887168.1"/>
    </source>
</evidence>
<organism evidence="5 6">
    <name type="scientific">Ceratocystis lukuohia</name>
    <dbReference type="NCBI Taxonomy" id="2019550"/>
    <lineage>
        <taxon>Eukaryota</taxon>
        <taxon>Fungi</taxon>
        <taxon>Dikarya</taxon>
        <taxon>Ascomycota</taxon>
        <taxon>Pezizomycotina</taxon>
        <taxon>Sordariomycetes</taxon>
        <taxon>Hypocreomycetidae</taxon>
        <taxon>Microascales</taxon>
        <taxon>Ceratocystidaceae</taxon>
        <taxon>Ceratocystis</taxon>
    </lineage>
</organism>
<dbReference type="PROSITE" id="PS50878">
    <property type="entry name" value="RT_POL"/>
    <property type="match status" value="1"/>
</dbReference>
<dbReference type="GeneID" id="98118901"/>
<feature type="compositionally biased region" description="Basic and acidic residues" evidence="3">
    <location>
        <begin position="109"/>
        <end position="122"/>
    </location>
</feature>
<dbReference type="SUPFAM" id="SSF56672">
    <property type="entry name" value="DNA/RNA polymerases"/>
    <property type="match status" value="1"/>
</dbReference>
<dbReference type="EMBL" id="JABSNW010000005">
    <property type="protein sequence ID" value="KAL2887168.1"/>
    <property type="molecule type" value="Genomic_DNA"/>
</dbReference>
<reference evidence="5 6" key="1">
    <citation type="submission" date="2020-05" db="EMBL/GenBank/DDBJ databases">
        <title>Ceratocystis lukuohia genome.</title>
        <authorList>
            <person name="Harrington T.C."/>
            <person name="Kim K."/>
            <person name="Mayers C.G."/>
        </authorList>
    </citation>
    <scope>NUCLEOTIDE SEQUENCE [LARGE SCALE GENOMIC DNA]</scope>
    <source>
        <strain evidence="5 6">C4212</strain>
    </source>
</reference>
<keyword evidence="6" id="KW-1185">Reference proteome</keyword>
<dbReference type="InterPro" id="IPR000477">
    <property type="entry name" value="RT_dom"/>
</dbReference>
<keyword evidence="5" id="KW-0695">RNA-directed DNA polymerase</keyword>
<dbReference type="RefSeq" id="XP_070858348.1">
    <property type="nucleotide sequence ID" value="XM_071003361.1"/>
</dbReference>
<comment type="subcellular location">
    <subcellularLocation>
        <location evidence="1">Mitochondrion</location>
    </subcellularLocation>
</comment>
<keyword evidence="5" id="KW-0548">Nucleotidyltransferase</keyword>
<accession>A0ABR4MFW8</accession>
<evidence type="ECO:0000256" key="1">
    <source>
        <dbReference type="ARBA" id="ARBA00004173"/>
    </source>
</evidence>
<evidence type="ECO:0000259" key="4">
    <source>
        <dbReference type="PROSITE" id="PS50878"/>
    </source>
</evidence>